<organism evidence="1 2">
    <name type="scientific">Acinetobacter pseudolwoffii</name>
    <dbReference type="NCBI Taxonomy" id="2053287"/>
    <lineage>
        <taxon>Bacteria</taxon>
        <taxon>Pseudomonadati</taxon>
        <taxon>Pseudomonadota</taxon>
        <taxon>Gammaproteobacteria</taxon>
        <taxon>Moraxellales</taxon>
        <taxon>Moraxellaceae</taxon>
        <taxon>Acinetobacter</taxon>
    </lineage>
</organism>
<dbReference type="EMBL" id="APRJ01000010">
    <property type="protein sequence ID" value="ENW87292.1"/>
    <property type="molecule type" value="Genomic_DNA"/>
</dbReference>
<dbReference type="RefSeq" id="WP_005169646.1">
    <property type="nucleotide sequence ID" value="NZ_KB850035.1"/>
</dbReference>
<dbReference type="Proteomes" id="UP000023774">
    <property type="component" value="Unassembled WGS sequence"/>
</dbReference>
<comment type="caution">
    <text evidence="1">The sequence shown here is derived from an EMBL/GenBank/DDBJ whole genome shotgun (WGS) entry which is preliminary data.</text>
</comment>
<sequence length="50" mass="5926">MWQTLPYTFKNTSTDEAPPYLREATRKMQLTIDRLGNTANLKLFKTDYLE</sequence>
<gene>
    <name evidence="1" type="ORF">F906_00517</name>
</gene>
<name>N9KTB2_9GAMM</name>
<keyword evidence="2" id="KW-1185">Reference proteome</keyword>
<proteinExistence type="predicted"/>
<evidence type="ECO:0000313" key="1">
    <source>
        <dbReference type="EMBL" id="ENW87292.1"/>
    </source>
</evidence>
<evidence type="ECO:0000313" key="2">
    <source>
        <dbReference type="Proteomes" id="UP000023774"/>
    </source>
</evidence>
<dbReference type="PATRIC" id="fig|1217709.3.peg.495"/>
<dbReference type="AlphaFoldDB" id="N9KTB2"/>
<reference evidence="1 2" key="1">
    <citation type="submission" date="2013-02" db="EMBL/GenBank/DDBJ databases">
        <title>The Genome Sequence of Acinetobacter sp. NIPH 713.</title>
        <authorList>
            <consortium name="The Broad Institute Genome Sequencing Platform"/>
            <consortium name="The Broad Institute Genome Sequencing Center for Infectious Disease"/>
            <person name="Cerqueira G."/>
            <person name="Feldgarden M."/>
            <person name="Courvalin P."/>
            <person name="Perichon B."/>
            <person name="Grillot-Courvalin C."/>
            <person name="Clermont D."/>
            <person name="Rocha E."/>
            <person name="Yoon E.-J."/>
            <person name="Nemec A."/>
            <person name="Walker B."/>
            <person name="Young S.K."/>
            <person name="Zeng Q."/>
            <person name="Gargeya S."/>
            <person name="Fitzgerald M."/>
            <person name="Haas B."/>
            <person name="Abouelleil A."/>
            <person name="Alvarado L."/>
            <person name="Arachchi H.M."/>
            <person name="Berlin A.M."/>
            <person name="Chapman S.B."/>
            <person name="Dewar J."/>
            <person name="Goldberg J."/>
            <person name="Griggs A."/>
            <person name="Gujja S."/>
            <person name="Hansen M."/>
            <person name="Howarth C."/>
            <person name="Imamovic A."/>
            <person name="Larimer J."/>
            <person name="McCowan C."/>
            <person name="Murphy C."/>
            <person name="Neiman D."/>
            <person name="Pearson M."/>
            <person name="Priest M."/>
            <person name="Roberts A."/>
            <person name="Saif S."/>
            <person name="Shea T."/>
            <person name="Sisk P."/>
            <person name="Sykes S."/>
            <person name="Wortman J."/>
            <person name="Nusbaum C."/>
            <person name="Birren B."/>
        </authorList>
    </citation>
    <scope>NUCLEOTIDE SEQUENCE [LARGE SCALE GENOMIC DNA]</scope>
    <source>
        <strain evidence="1 2">NIPH 713</strain>
    </source>
</reference>
<dbReference type="HOGENOM" id="CLU_3131222_0_0_6"/>
<accession>N9KTB2</accession>
<protein>
    <submittedName>
        <fullName evidence="1">Uncharacterized protein</fullName>
    </submittedName>
</protein>